<dbReference type="Pfam" id="PF13723">
    <property type="entry name" value="Ketoacyl-synt_2"/>
    <property type="match status" value="1"/>
</dbReference>
<sequence length="242" mass="26140">MSIEFLITAWRAWYSGISELSEWQRWRCEKALPEGENQADVSFLTAMQRRRLSPLSKAALNAAYPLLKQRDIPLLCCSVHGESVRTHSLLKSAAAAEDLSPTAFGLSVHNGIAGQLSILCSVQSPAFALAGGDFPLLAGLLEAVGILQDGAEELLIIFYEEPLPEMYQSSAQSPANICVTAMHLAKGTNVQDKKSSLVLSKSTKIESAFEAPDYQLPLISALVEGYGVVPLGKGWELHLNAA</sequence>
<gene>
    <name evidence="2" type="ORF">M8T91_00415</name>
</gene>
<accession>A0ABY9EAA0</accession>
<evidence type="ECO:0000259" key="1">
    <source>
        <dbReference type="Pfam" id="PF13723"/>
    </source>
</evidence>
<evidence type="ECO:0000313" key="3">
    <source>
        <dbReference type="Proteomes" id="UP001321520"/>
    </source>
</evidence>
<feature type="domain" description="Beta-ketoacyl synthase-like N-terminal" evidence="1">
    <location>
        <begin position="23"/>
        <end position="198"/>
    </location>
</feature>
<reference evidence="2 3" key="1">
    <citation type="submission" date="2022-05" db="EMBL/GenBank/DDBJ databases">
        <title>Microbulbifer sp. nov., isolated from sponge.</title>
        <authorList>
            <person name="Gao L."/>
        </authorList>
    </citation>
    <scope>NUCLEOTIDE SEQUENCE [LARGE SCALE GENOMIC DNA]</scope>
    <source>
        <strain evidence="2 3">MI-G</strain>
    </source>
</reference>
<dbReference type="RefSeq" id="WP_301415774.1">
    <property type="nucleotide sequence ID" value="NZ_CP098023.1"/>
</dbReference>
<name>A0ABY9EAA0_9GAMM</name>
<keyword evidence="3" id="KW-1185">Reference proteome</keyword>
<dbReference type="EMBL" id="CP098023">
    <property type="protein sequence ID" value="WKD49928.1"/>
    <property type="molecule type" value="Genomic_DNA"/>
</dbReference>
<organism evidence="2 3">
    <name type="scientific">Microbulbifer spongiae</name>
    <dbReference type="NCBI Taxonomy" id="2944933"/>
    <lineage>
        <taxon>Bacteria</taxon>
        <taxon>Pseudomonadati</taxon>
        <taxon>Pseudomonadota</taxon>
        <taxon>Gammaproteobacteria</taxon>
        <taxon>Cellvibrionales</taxon>
        <taxon>Microbulbiferaceae</taxon>
        <taxon>Microbulbifer</taxon>
    </lineage>
</organism>
<evidence type="ECO:0000313" key="2">
    <source>
        <dbReference type="EMBL" id="WKD49928.1"/>
    </source>
</evidence>
<dbReference type="Proteomes" id="UP001321520">
    <property type="component" value="Chromosome"/>
</dbReference>
<protein>
    <submittedName>
        <fullName evidence="2">Beta-ketoacyl synthase chain length factor</fullName>
    </submittedName>
</protein>
<dbReference type="InterPro" id="IPR014030">
    <property type="entry name" value="Ketoacyl_synth_N"/>
</dbReference>
<proteinExistence type="predicted"/>